<dbReference type="GO" id="GO:0080043">
    <property type="term" value="F:quercetin 3-O-glucosyltransferase activity"/>
    <property type="evidence" value="ECO:0007669"/>
    <property type="project" value="TreeGrafter"/>
</dbReference>
<dbReference type="Pfam" id="PF00201">
    <property type="entry name" value="UDPGT"/>
    <property type="match status" value="1"/>
</dbReference>
<dbReference type="Proteomes" id="UP000245207">
    <property type="component" value="Unassembled WGS sequence"/>
</dbReference>
<evidence type="ECO:0000256" key="1">
    <source>
        <dbReference type="ARBA" id="ARBA00009995"/>
    </source>
</evidence>
<keyword evidence="3" id="KW-0328">Glycosyltransferase</keyword>
<comment type="caution">
    <text evidence="5">The sequence shown here is derived from an EMBL/GenBank/DDBJ whole genome shotgun (WGS) entry which is preliminary data.</text>
</comment>
<dbReference type="AlphaFoldDB" id="A0A2U1Q5U5"/>
<sequence>MSLQAKQPHVLVISYPAQGHVNPMLQFCKRLVAKGIKTTFATTKSFSKTVHIDHNTPITFETFSDGFDDNGRDQLAPHDIYFTKLREEGSKSLSSLVEKLDGVNAIIYDGFLPWALDVAKRFKIFAVIFFTQTCAVNNIYYHVNRNLLKIPLSNSVVSLPGLPKLENWETPSFVHRFGEFPVVGELVFSQFTDIDQADWVFFNSFYKLEEEKFTKCSNRDIGLKQDHVKTVVDWMTKLWRVKTIGPTLPSMYLDKQLLEDNNYMINLFKPMSIECMSWLNNKPKGSVVYLSFGSLINHGPGQMNEIISTLTDGGFSFLWVIKSSEEANVPKEFVNSVSKKGLVVTWCPQLEVLAHESIGCFVTHCGYNSTLEAICSGVPVVGMPQWSDQSTNAKYVEDVWGVGVRAKPDANGIVRRQVLDSCIREVMEGEKTLAKEAIGQGGTSDKNIDEFVAELKLQS</sequence>
<dbReference type="PROSITE" id="PS00375">
    <property type="entry name" value="UDPGT"/>
    <property type="match status" value="1"/>
</dbReference>
<dbReference type="Gene3D" id="3.40.50.2000">
    <property type="entry name" value="Glycogen Phosphorylase B"/>
    <property type="match status" value="2"/>
</dbReference>
<dbReference type="OrthoDB" id="5835829at2759"/>
<organism evidence="5 6">
    <name type="scientific">Artemisia annua</name>
    <name type="common">Sweet wormwood</name>
    <dbReference type="NCBI Taxonomy" id="35608"/>
    <lineage>
        <taxon>Eukaryota</taxon>
        <taxon>Viridiplantae</taxon>
        <taxon>Streptophyta</taxon>
        <taxon>Embryophyta</taxon>
        <taxon>Tracheophyta</taxon>
        <taxon>Spermatophyta</taxon>
        <taxon>Magnoliopsida</taxon>
        <taxon>eudicotyledons</taxon>
        <taxon>Gunneridae</taxon>
        <taxon>Pentapetalae</taxon>
        <taxon>asterids</taxon>
        <taxon>campanulids</taxon>
        <taxon>Asterales</taxon>
        <taxon>Asteraceae</taxon>
        <taxon>Asteroideae</taxon>
        <taxon>Anthemideae</taxon>
        <taxon>Artemisiinae</taxon>
        <taxon>Artemisia</taxon>
    </lineage>
</organism>
<keyword evidence="6" id="KW-1185">Reference proteome</keyword>
<dbReference type="GO" id="GO:0080044">
    <property type="term" value="F:quercetin 7-O-glucosyltransferase activity"/>
    <property type="evidence" value="ECO:0007669"/>
    <property type="project" value="TreeGrafter"/>
</dbReference>
<dbReference type="InterPro" id="IPR035595">
    <property type="entry name" value="UDP_glycos_trans_CS"/>
</dbReference>
<evidence type="ECO:0000313" key="5">
    <source>
        <dbReference type="EMBL" id="PWA93379.1"/>
    </source>
</evidence>
<dbReference type="SUPFAM" id="SSF53756">
    <property type="entry name" value="UDP-Glycosyltransferase/glycogen phosphorylase"/>
    <property type="match status" value="1"/>
</dbReference>
<gene>
    <name evidence="5" type="ORF">CTI12_AA070400</name>
</gene>
<accession>A0A2U1Q5U5</accession>
<dbReference type="PANTHER" id="PTHR11926:SF1559">
    <property type="entry name" value="GLYCOSYLTRANSFERASE"/>
    <property type="match status" value="1"/>
</dbReference>
<dbReference type="CDD" id="cd03784">
    <property type="entry name" value="GT1_Gtf-like"/>
    <property type="match status" value="1"/>
</dbReference>
<proteinExistence type="inferred from homology"/>
<dbReference type="FunFam" id="3.40.50.2000:FF:000019">
    <property type="entry name" value="Glycosyltransferase"/>
    <property type="match status" value="1"/>
</dbReference>
<comment type="similarity">
    <text evidence="1 3">Belongs to the UDP-glycosyltransferase family.</text>
</comment>
<keyword evidence="2 3" id="KW-0808">Transferase</keyword>
<evidence type="ECO:0000256" key="2">
    <source>
        <dbReference type="ARBA" id="ARBA00022679"/>
    </source>
</evidence>
<evidence type="ECO:0000313" key="6">
    <source>
        <dbReference type="Proteomes" id="UP000245207"/>
    </source>
</evidence>
<reference evidence="5 6" key="1">
    <citation type="journal article" date="2018" name="Mol. Plant">
        <title>The genome of Artemisia annua provides insight into the evolution of Asteraceae family and artemisinin biosynthesis.</title>
        <authorList>
            <person name="Shen Q."/>
            <person name="Zhang L."/>
            <person name="Liao Z."/>
            <person name="Wang S."/>
            <person name="Yan T."/>
            <person name="Shi P."/>
            <person name="Liu M."/>
            <person name="Fu X."/>
            <person name="Pan Q."/>
            <person name="Wang Y."/>
            <person name="Lv Z."/>
            <person name="Lu X."/>
            <person name="Zhang F."/>
            <person name="Jiang W."/>
            <person name="Ma Y."/>
            <person name="Chen M."/>
            <person name="Hao X."/>
            <person name="Li L."/>
            <person name="Tang Y."/>
            <person name="Lv G."/>
            <person name="Zhou Y."/>
            <person name="Sun X."/>
            <person name="Brodelius P.E."/>
            <person name="Rose J.K.C."/>
            <person name="Tang K."/>
        </authorList>
    </citation>
    <scope>NUCLEOTIDE SEQUENCE [LARGE SCALE GENOMIC DNA]</scope>
    <source>
        <strain evidence="6">cv. Huhao1</strain>
        <tissue evidence="5">Leaf</tissue>
    </source>
</reference>
<protein>
    <recommendedName>
        <fullName evidence="4">Glycosyltransferase</fullName>
        <ecNumber evidence="4">2.4.1.-</ecNumber>
    </recommendedName>
</protein>
<evidence type="ECO:0000256" key="3">
    <source>
        <dbReference type="RuleBase" id="RU003718"/>
    </source>
</evidence>
<name>A0A2U1Q5U5_ARTAN</name>
<dbReference type="InterPro" id="IPR002213">
    <property type="entry name" value="UDP_glucos_trans"/>
</dbReference>
<dbReference type="PANTHER" id="PTHR11926">
    <property type="entry name" value="GLUCOSYL/GLUCURONOSYL TRANSFERASES"/>
    <property type="match status" value="1"/>
</dbReference>
<dbReference type="EC" id="2.4.1.-" evidence="4"/>
<dbReference type="EMBL" id="PKPP01000389">
    <property type="protein sequence ID" value="PWA93379.1"/>
    <property type="molecule type" value="Genomic_DNA"/>
</dbReference>
<evidence type="ECO:0000256" key="4">
    <source>
        <dbReference type="RuleBase" id="RU362057"/>
    </source>
</evidence>